<evidence type="ECO:0000256" key="2">
    <source>
        <dbReference type="ARBA" id="ARBA00022679"/>
    </source>
</evidence>
<comment type="pathway">
    <text evidence="9">Cofactor biosynthesis; coenzyme A biosynthesis; CoA from (R)-pantothenate: step 4/5.</text>
</comment>
<dbReference type="GO" id="GO:0005524">
    <property type="term" value="F:ATP binding"/>
    <property type="evidence" value="ECO:0007669"/>
    <property type="project" value="UniProtKB-KW"/>
</dbReference>
<feature type="binding site" evidence="9">
    <location>
        <position position="24"/>
    </location>
    <ligand>
        <name>ATP</name>
        <dbReference type="ChEBI" id="CHEBI:30616"/>
    </ligand>
</feature>
<dbReference type="NCBIfam" id="TIGR01510">
    <property type="entry name" value="coaD_prev_kdtB"/>
    <property type="match status" value="1"/>
</dbReference>
<dbReference type="GO" id="GO:0005737">
    <property type="term" value="C:cytoplasm"/>
    <property type="evidence" value="ECO:0007669"/>
    <property type="project" value="UniProtKB-SubCell"/>
</dbReference>
<comment type="catalytic activity">
    <reaction evidence="8 9">
        <text>(R)-4'-phosphopantetheine + ATP + H(+) = 3'-dephospho-CoA + diphosphate</text>
        <dbReference type="Rhea" id="RHEA:19801"/>
        <dbReference type="ChEBI" id="CHEBI:15378"/>
        <dbReference type="ChEBI" id="CHEBI:30616"/>
        <dbReference type="ChEBI" id="CHEBI:33019"/>
        <dbReference type="ChEBI" id="CHEBI:57328"/>
        <dbReference type="ChEBI" id="CHEBI:61723"/>
        <dbReference type="EC" id="2.7.7.3"/>
    </reaction>
</comment>
<dbReference type="InterPro" id="IPR001980">
    <property type="entry name" value="PPAT"/>
</dbReference>
<dbReference type="RefSeq" id="WP_354701893.1">
    <property type="nucleotide sequence ID" value="NZ_CP114014.1"/>
</dbReference>
<feature type="binding site" evidence="9">
    <location>
        <position position="16"/>
    </location>
    <ligand>
        <name>substrate</name>
    </ligand>
</feature>
<evidence type="ECO:0000256" key="6">
    <source>
        <dbReference type="ARBA" id="ARBA00022842"/>
    </source>
</evidence>
<feature type="binding site" evidence="9">
    <location>
        <position position="82"/>
    </location>
    <ligand>
        <name>substrate</name>
    </ligand>
</feature>
<protein>
    <recommendedName>
        <fullName evidence="9">Phosphopantetheine adenylyltransferase</fullName>
        <ecNumber evidence="9">2.7.7.3</ecNumber>
    </recommendedName>
    <alternativeName>
        <fullName evidence="9">Dephospho-CoA pyrophosphorylase</fullName>
    </alternativeName>
    <alternativeName>
        <fullName evidence="9">Pantetheine-phosphate adenylyltransferase</fullName>
        <shortName evidence="9">PPAT</shortName>
    </alternativeName>
</protein>
<comment type="cofactor">
    <cofactor evidence="9">
        <name>Mg(2+)</name>
        <dbReference type="ChEBI" id="CHEBI:18420"/>
    </cofactor>
</comment>
<feature type="binding site" evidence="9">
    <location>
        <begin position="16"/>
        <end position="17"/>
    </location>
    <ligand>
        <name>ATP</name>
        <dbReference type="ChEBI" id="CHEBI:30616"/>
    </ligand>
</feature>
<dbReference type="GO" id="GO:0015937">
    <property type="term" value="P:coenzyme A biosynthetic process"/>
    <property type="evidence" value="ECO:0007669"/>
    <property type="project" value="UniProtKB-UniRule"/>
</dbReference>
<evidence type="ECO:0000259" key="10">
    <source>
        <dbReference type="Pfam" id="PF01467"/>
    </source>
</evidence>
<dbReference type="CDD" id="cd02163">
    <property type="entry name" value="PPAT"/>
    <property type="match status" value="1"/>
</dbReference>
<dbReference type="PRINTS" id="PR01020">
    <property type="entry name" value="LPSBIOSNTHSS"/>
</dbReference>
<dbReference type="PANTHER" id="PTHR21342">
    <property type="entry name" value="PHOSPHOPANTETHEINE ADENYLYLTRANSFERASE"/>
    <property type="match status" value="1"/>
</dbReference>
<evidence type="ECO:0000256" key="5">
    <source>
        <dbReference type="ARBA" id="ARBA00022840"/>
    </source>
</evidence>
<comment type="caution">
    <text evidence="9">Lacks conserved residue(s) required for the propagation of feature annotation.</text>
</comment>
<evidence type="ECO:0000313" key="11">
    <source>
        <dbReference type="EMBL" id="XAY05382.1"/>
    </source>
</evidence>
<evidence type="ECO:0000256" key="4">
    <source>
        <dbReference type="ARBA" id="ARBA00022741"/>
    </source>
</evidence>
<keyword evidence="6 9" id="KW-0460">Magnesium</keyword>
<sequence length="170" mass="18826">MPDTPSKKSLAVCPGSYDPITNGHLDVIARAAHVFDEVVVAVVNLSVRKNKPLFDIDERLSFIEDGTAHLDNVRAEPFDVLVVEFARRVGARAIVKGLRAISDFEYEFEMNQLNRIQAPDVDTFYVMASPQYSFLSSSGVKELATFGGTIDGLVPPRVATRLQEELSRRS</sequence>
<keyword evidence="1 9" id="KW-0963">Cytoplasm</keyword>
<dbReference type="EMBL" id="CP114014">
    <property type="protein sequence ID" value="XAY05382.1"/>
    <property type="molecule type" value="Genomic_DNA"/>
</dbReference>
<comment type="function">
    <text evidence="9">Reversibly transfers an adenylyl group from ATP to 4'-phosphopantetheine, yielding dephospho-CoA (dPCoA) and pyrophosphate.</text>
</comment>
<feature type="site" description="Transition state stabilizer" evidence="9">
    <location>
        <position position="24"/>
    </location>
</feature>
<dbReference type="Pfam" id="PF01467">
    <property type="entry name" value="CTP_transf_like"/>
    <property type="match status" value="1"/>
</dbReference>
<dbReference type="EC" id="2.7.7.3" evidence="9"/>
<accession>A0AAU7AUV7</accession>
<dbReference type="AlphaFoldDB" id="A0AAU7AUV7"/>
<dbReference type="HAMAP" id="MF_00151">
    <property type="entry name" value="PPAT_bact"/>
    <property type="match status" value="1"/>
</dbReference>
<evidence type="ECO:0000256" key="8">
    <source>
        <dbReference type="ARBA" id="ARBA00029346"/>
    </source>
</evidence>
<proteinExistence type="inferred from homology"/>
<gene>
    <name evidence="9 11" type="primary">coaD</name>
    <name evidence="11" type="ORF">DSM112329_02232</name>
</gene>
<evidence type="ECO:0000256" key="9">
    <source>
        <dbReference type="HAMAP-Rule" id="MF_00151"/>
    </source>
</evidence>
<dbReference type="NCBIfam" id="TIGR00125">
    <property type="entry name" value="cyt_tran_rel"/>
    <property type="match status" value="1"/>
</dbReference>
<evidence type="ECO:0000256" key="1">
    <source>
        <dbReference type="ARBA" id="ARBA00022490"/>
    </source>
</evidence>
<dbReference type="Gene3D" id="3.40.50.620">
    <property type="entry name" value="HUPs"/>
    <property type="match status" value="1"/>
</dbReference>
<evidence type="ECO:0000256" key="7">
    <source>
        <dbReference type="ARBA" id="ARBA00022993"/>
    </source>
</evidence>
<evidence type="ECO:0000256" key="3">
    <source>
        <dbReference type="ARBA" id="ARBA00022695"/>
    </source>
</evidence>
<name>A0AAU7AUV7_9ACTN</name>
<comment type="similarity">
    <text evidence="9">Belongs to the bacterial CoaD family.</text>
</comment>
<feature type="binding site" evidence="9">
    <location>
        <position position="107"/>
    </location>
    <ligand>
        <name>ATP</name>
        <dbReference type="ChEBI" id="CHEBI:30616"/>
    </ligand>
</feature>
<feature type="binding site" evidence="9">
    <location>
        <begin position="132"/>
        <end position="138"/>
    </location>
    <ligand>
        <name>ATP</name>
        <dbReference type="ChEBI" id="CHEBI:30616"/>
    </ligand>
</feature>
<feature type="binding site" evidence="9">
    <location>
        <begin position="97"/>
        <end position="99"/>
    </location>
    <ligand>
        <name>ATP</name>
        <dbReference type="ChEBI" id="CHEBI:30616"/>
    </ligand>
</feature>
<comment type="subcellular location">
    <subcellularLocation>
        <location evidence="9">Cytoplasm</location>
    </subcellularLocation>
</comment>
<dbReference type="InterPro" id="IPR004821">
    <property type="entry name" value="Cyt_trans-like"/>
</dbReference>
<reference evidence="11" key="1">
    <citation type="submission" date="2022-12" db="EMBL/GenBank/DDBJ databases">
        <title>Paraconexibacter alkalitolerans sp. nov. and Baekduia alba sp. nov., isolated from soil and emended description of the genera Paraconexibacter (Chun et al., 2020) and Baekduia (An et al., 2020).</title>
        <authorList>
            <person name="Vieira S."/>
            <person name="Huber K.J."/>
            <person name="Geppert A."/>
            <person name="Wolf J."/>
            <person name="Neumann-Schaal M."/>
            <person name="Muesken M."/>
            <person name="Overmann J."/>
        </authorList>
    </citation>
    <scope>NUCLEOTIDE SEQUENCE</scope>
    <source>
        <strain evidence="11">AEG42_29</strain>
    </source>
</reference>
<dbReference type="GO" id="GO:0004595">
    <property type="term" value="F:pantetheine-phosphate adenylyltransferase activity"/>
    <property type="evidence" value="ECO:0007669"/>
    <property type="project" value="UniProtKB-UniRule"/>
</dbReference>
<dbReference type="SUPFAM" id="SSF52374">
    <property type="entry name" value="Nucleotidylyl transferase"/>
    <property type="match status" value="1"/>
</dbReference>
<dbReference type="InterPro" id="IPR014729">
    <property type="entry name" value="Rossmann-like_a/b/a_fold"/>
</dbReference>
<feature type="domain" description="Cytidyltransferase-like" evidence="10">
    <location>
        <begin position="12"/>
        <end position="142"/>
    </location>
</feature>
<keyword evidence="3 9" id="KW-0548">Nucleotidyltransferase</keyword>
<keyword evidence="5 9" id="KW-0067">ATP-binding</keyword>
<comment type="subunit">
    <text evidence="9">Homohexamer.</text>
</comment>
<keyword evidence="4 9" id="KW-0547">Nucleotide-binding</keyword>
<organism evidence="11">
    <name type="scientific">Paraconexibacter sp. AEG42_29</name>
    <dbReference type="NCBI Taxonomy" id="2997339"/>
    <lineage>
        <taxon>Bacteria</taxon>
        <taxon>Bacillati</taxon>
        <taxon>Actinomycetota</taxon>
        <taxon>Thermoleophilia</taxon>
        <taxon>Solirubrobacterales</taxon>
        <taxon>Paraconexibacteraceae</taxon>
        <taxon>Paraconexibacter</taxon>
    </lineage>
</organism>
<keyword evidence="7 9" id="KW-0173">Coenzyme A biosynthesis</keyword>
<dbReference type="KEGG" id="parq:DSM112329_02232"/>
<dbReference type="PANTHER" id="PTHR21342:SF1">
    <property type="entry name" value="PHOSPHOPANTETHEINE ADENYLYLTRANSFERASE"/>
    <property type="match status" value="1"/>
</dbReference>
<feature type="binding site" evidence="9">
    <location>
        <position position="96"/>
    </location>
    <ligand>
        <name>substrate</name>
    </ligand>
</feature>
<keyword evidence="2 9" id="KW-0808">Transferase</keyword>